<name>E6QME7_9ZZZZ</name>
<dbReference type="InterPro" id="IPR036942">
    <property type="entry name" value="Beta-barrel_TonB_sf"/>
</dbReference>
<evidence type="ECO:0000256" key="5">
    <source>
        <dbReference type="ARBA" id="ARBA00023136"/>
    </source>
</evidence>
<evidence type="ECO:0008006" key="8">
    <source>
        <dbReference type="Google" id="ProtNLM"/>
    </source>
</evidence>
<evidence type="ECO:0000313" key="7">
    <source>
        <dbReference type="EMBL" id="CBI08418.1"/>
    </source>
</evidence>
<dbReference type="InterPro" id="IPR037066">
    <property type="entry name" value="Plug_dom_sf"/>
</dbReference>
<dbReference type="SUPFAM" id="SSF56935">
    <property type="entry name" value="Porins"/>
    <property type="match status" value="1"/>
</dbReference>
<evidence type="ECO:0000256" key="2">
    <source>
        <dbReference type="ARBA" id="ARBA00022448"/>
    </source>
</evidence>
<sequence>MDEIGGIFDFGNLATTGIESVETYRGPDSSLYGADAASGVVQFRTPRGFTNNPILTFNGDLGNFHSARNELDLAGGMNRLDYYAAYSWLQTSNALPMDEYHQGAAVGNFGWQPTANIVLRGTTHYIVSAVGVPNAWNFYGIADDRKQSDQNLYTSGTLEYQMTPDFHNRVEYGATRKREQSMQWYPAGICEPINTCNLSYPAAGNYYGEDVTIRGANGYQVVGQALLNYSTGNGSVYPNRLDLVSNRDQVLYQGDYHFTPHITALAGFHYENERGVEREPAYALNDAVERDNYDYLAEVTGDFKSRLFYTLGGSLEHYSLFGVQTTPRFGVSYYAIKPRHGVFNGTRFSFNFAEGVREPTVADQSGSLYTFLESQTGGATTIAQLHIPQLEAPTSRTWEGGLQQAFLGERLFFHLNLFHNEFGRQIETVGVGLIPQLLPGLTSAQQQQLEAQLNNDGAFSLAINSEDFRAMGIEATVDGGLGRSFHYKAGYTYLDAVVQHSFSSDNQALLGGYEPTLDGIPIGIYSPLVGARPFRRPPNSGFLSVSYAGKQWTVLSTMAFASRSDDSTFLGYADINQGNSLLLPNRDLDFGYANIDFGGSYQWLKHLAIYGQAENLLSDQHIAPIGYPSLPFTFRLGLRISVGRGSAN</sequence>
<gene>
    <name evidence="7" type="ORF">CARN6_1882</name>
</gene>
<dbReference type="GO" id="GO:0009279">
    <property type="term" value="C:cell outer membrane"/>
    <property type="evidence" value="ECO:0007669"/>
    <property type="project" value="UniProtKB-SubCell"/>
</dbReference>
<evidence type="ECO:0000256" key="4">
    <source>
        <dbReference type="ARBA" id="ARBA00022729"/>
    </source>
</evidence>
<comment type="subcellular location">
    <subcellularLocation>
        <location evidence="1">Cell outer membrane</location>
        <topology evidence="1">Multi-pass membrane protein</topology>
    </subcellularLocation>
</comment>
<protein>
    <recommendedName>
        <fullName evidence="8">TonB-dependent receptor</fullName>
    </recommendedName>
</protein>
<comment type="caution">
    <text evidence="7">The sequence shown here is derived from an EMBL/GenBank/DDBJ whole genome shotgun (WGS) entry which is preliminary data.</text>
</comment>
<keyword evidence="2" id="KW-0813">Transport</keyword>
<dbReference type="AlphaFoldDB" id="E6QME7"/>
<keyword evidence="6" id="KW-0998">Cell outer membrane</keyword>
<keyword evidence="3" id="KW-0812">Transmembrane</keyword>
<reference evidence="7" key="1">
    <citation type="submission" date="2009-10" db="EMBL/GenBank/DDBJ databases">
        <title>Diversity of trophic interactions inside an arsenic-rich microbial ecosystem.</title>
        <authorList>
            <person name="Bertin P.N."/>
            <person name="Heinrich-Salmeron A."/>
            <person name="Pelletier E."/>
            <person name="Goulhen-Chollet F."/>
            <person name="Arsene-Ploetze F."/>
            <person name="Gallien S."/>
            <person name="Calteau A."/>
            <person name="Vallenet D."/>
            <person name="Casiot C."/>
            <person name="Chane-Woon-Ming B."/>
            <person name="Giloteaux L."/>
            <person name="Barakat M."/>
            <person name="Bonnefoy V."/>
            <person name="Bruneel O."/>
            <person name="Chandler M."/>
            <person name="Cleiss J."/>
            <person name="Duran R."/>
            <person name="Elbaz-Poulichet F."/>
            <person name="Fonknechten N."/>
            <person name="Lauga B."/>
            <person name="Mornico D."/>
            <person name="Ortet P."/>
            <person name="Schaeffer C."/>
            <person name="Siguier P."/>
            <person name="Alexander Thil Smith A."/>
            <person name="Van Dorsselaer A."/>
            <person name="Weissenbach J."/>
            <person name="Medigue C."/>
            <person name="Le Paslier D."/>
        </authorList>
    </citation>
    <scope>NUCLEOTIDE SEQUENCE</scope>
</reference>
<keyword evidence="5" id="KW-0472">Membrane</keyword>
<evidence type="ECO:0000256" key="3">
    <source>
        <dbReference type="ARBA" id="ARBA00022692"/>
    </source>
</evidence>
<dbReference type="PANTHER" id="PTHR30069">
    <property type="entry name" value="TONB-DEPENDENT OUTER MEMBRANE RECEPTOR"/>
    <property type="match status" value="1"/>
</dbReference>
<dbReference type="GO" id="GO:0044718">
    <property type="term" value="P:siderophore transmembrane transport"/>
    <property type="evidence" value="ECO:0007669"/>
    <property type="project" value="TreeGrafter"/>
</dbReference>
<evidence type="ECO:0000256" key="1">
    <source>
        <dbReference type="ARBA" id="ARBA00004571"/>
    </source>
</evidence>
<dbReference type="Gene3D" id="2.170.130.10">
    <property type="entry name" value="TonB-dependent receptor, plug domain"/>
    <property type="match status" value="1"/>
</dbReference>
<dbReference type="EMBL" id="CABQ01000217">
    <property type="protein sequence ID" value="CBI08418.1"/>
    <property type="molecule type" value="Genomic_DNA"/>
</dbReference>
<accession>E6QME7</accession>
<proteinExistence type="predicted"/>
<evidence type="ECO:0000256" key="6">
    <source>
        <dbReference type="ARBA" id="ARBA00023237"/>
    </source>
</evidence>
<dbReference type="Gene3D" id="2.40.170.20">
    <property type="entry name" value="TonB-dependent receptor, beta-barrel domain"/>
    <property type="match status" value="1"/>
</dbReference>
<organism evidence="7">
    <name type="scientific">mine drainage metagenome</name>
    <dbReference type="NCBI Taxonomy" id="410659"/>
    <lineage>
        <taxon>unclassified sequences</taxon>
        <taxon>metagenomes</taxon>
        <taxon>ecological metagenomes</taxon>
    </lineage>
</organism>
<dbReference type="GO" id="GO:0015344">
    <property type="term" value="F:siderophore uptake transmembrane transporter activity"/>
    <property type="evidence" value="ECO:0007669"/>
    <property type="project" value="TreeGrafter"/>
</dbReference>
<dbReference type="InterPro" id="IPR039426">
    <property type="entry name" value="TonB-dep_rcpt-like"/>
</dbReference>
<keyword evidence="4" id="KW-0732">Signal</keyword>
<dbReference type="PANTHER" id="PTHR30069:SF29">
    <property type="entry name" value="HEMOGLOBIN AND HEMOGLOBIN-HAPTOGLOBIN-BINDING PROTEIN 1-RELATED"/>
    <property type="match status" value="1"/>
</dbReference>